<proteinExistence type="predicted"/>
<accession>A0A964BT41</accession>
<dbReference type="Proteomes" id="UP000729733">
    <property type="component" value="Unassembled WGS sequence"/>
</dbReference>
<dbReference type="EMBL" id="JADWDC010000076">
    <property type="protein sequence ID" value="MCC0179299.1"/>
    <property type="molecule type" value="Genomic_DNA"/>
</dbReference>
<protein>
    <submittedName>
        <fullName evidence="1">Haloacid dehalogenase-like hydrolase</fullName>
    </submittedName>
</protein>
<dbReference type="GO" id="GO:0016787">
    <property type="term" value="F:hydrolase activity"/>
    <property type="evidence" value="ECO:0007669"/>
    <property type="project" value="UniProtKB-KW"/>
</dbReference>
<dbReference type="Pfam" id="PF12710">
    <property type="entry name" value="HAD"/>
    <property type="match status" value="1"/>
</dbReference>
<comment type="caution">
    <text evidence="1">The sequence shown here is derived from an EMBL/GenBank/DDBJ whole genome shotgun (WGS) entry which is preliminary data.</text>
</comment>
<keyword evidence="1" id="KW-0378">Hydrolase</keyword>
<dbReference type="Gene3D" id="3.40.50.1000">
    <property type="entry name" value="HAD superfamily/HAD-like"/>
    <property type="match status" value="1"/>
</dbReference>
<dbReference type="AlphaFoldDB" id="A0A964BT41"/>
<dbReference type="InterPro" id="IPR036412">
    <property type="entry name" value="HAD-like_sf"/>
</dbReference>
<dbReference type="SUPFAM" id="SSF56784">
    <property type="entry name" value="HAD-like"/>
    <property type="match status" value="1"/>
</dbReference>
<reference evidence="1" key="1">
    <citation type="journal article" date="2021" name="Antonie Van Leeuwenhoek">
        <title>Draft genome and description of Waterburya agarophytonicola gen. nov. sp. nov. (Pleurocapsales, Cyanobacteria): a seaweed symbiont.</title>
        <authorList>
            <person name="Bonthond G."/>
            <person name="Shalygin S."/>
            <person name="Bayer T."/>
            <person name="Weinberger F."/>
        </authorList>
    </citation>
    <scope>NUCLEOTIDE SEQUENCE</scope>
    <source>
        <strain evidence="1">KI4</strain>
    </source>
</reference>
<dbReference type="Gene3D" id="3.90.1470.20">
    <property type="match status" value="1"/>
</dbReference>
<gene>
    <name evidence="1" type="ORF">I4641_20255</name>
</gene>
<keyword evidence="2" id="KW-1185">Reference proteome</keyword>
<dbReference type="InterPro" id="IPR023214">
    <property type="entry name" value="HAD_sf"/>
</dbReference>
<evidence type="ECO:0000313" key="2">
    <source>
        <dbReference type="Proteomes" id="UP000729733"/>
    </source>
</evidence>
<sequence length="238" mass="26847">MKFSRVVFCDFGEEPRVAERLKTKVLPACTREFYGTITTEDTFVSVLEKFAPEVSASLLPIIFDRQMTLKEGIRQTIGSISSSYYPEIIGRIAHRAIRPRLKEFADFLNNLDVPLVVISGGLIDIVKAVLQEQQLLDRITAIHAAKVDTTGKLLQVSSVFEGDTELVAKVKAMAKYPAVEKITIGDSVRDINMALVADLVFARDRLVGYLDAEKKSYIQWQDFFEIRDRLATNWEVNV</sequence>
<name>A0A964BT41_9CYAN</name>
<evidence type="ECO:0000313" key="1">
    <source>
        <dbReference type="EMBL" id="MCC0179299.1"/>
    </source>
</evidence>
<dbReference type="RefSeq" id="WP_229642400.1">
    <property type="nucleotide sequence ID" value="NZ_JADWDC010000076.1"/>
</dbReference>
<organism evidence="1 2">
    <name type="scientific">Waterburya agarophytonicola KI4</name>
    <dbReference type="NCBI Taxonomy" id="2874699"/>
    <lineage>
        <taxon>Bacteria</taxon>
        <taxon>Bacillati</taxon>
        <taxon>Cyanobacteriota</taxon>
        <taxon>Cyanophyceae</taxon>
        <taxon>Pleurocapsales</taxon>
        <taxon>Hyellaceae</taxon>
        <taxon>Waterburya</taxon>
        <taxon>Waterburya agarophytonicola</taxon>
    </lineage>
</organism>